<evidence type="ECO:0000256" key="5">
    <source>
        <dbReference type="ARBA" id="ARBA00022806"/>
    </source>
</evidence>
<evidence type="ECO:0000313" key="10">
    <source>
        <dbReference type="EMBL" id="PJZ65844.1"/>
    </source>
</evidence>
<keyword evidence="6" id="KW-0269">Exonuclease</keyword>
<dbReference type="GO" id="GO:0004527">
    <property type="term" value="F:exonuclease activity"/>
    <property type="evidence" value="ECO:0007669"/>
    <property type="project" value="UniProtKB-KW"/>
</dbReference>
<evidence type="ECO:0000256" key="1">
    <source>
        <dbReference type="ARBA" id="ARBA00022722"/>
    </source>
</evidence>
<evidence type="ECO:0000256" key="3">
    <source>
        <dbReference type="ARBA" id="ARBA00022763"/>
    </source>
</evidence>
<dbReference type="InterPro" id="IPR027417">
    <property type="entry name" value="P-loop_NTPase"/>
</dbReference>
<dbReference type="Gene3D" id="3.40.50.300">
    <property type="entry name" value="P-loop containing nucleotide triphosphate hydrolases"/>
    <property type="match status" value="2"/>
</dbReference>
<evidence type="ECO:0000256" key="6">
    <source>
        <dbReference type="ARBA" id="ARBA00022839"/>
    </source>
</evidence>
<protein>
    <submittedName>
        <fullName evidence="10">Exodeoxyribonuclease V subunit gamma</fullName>
    </submittedName>
</protein>
<evidence type="ECO:0000256" key="7">
    <source>
        <dbReference type="ARBA" id="ARBA00022840"/>
    </source>
</evidence>
<dbReference type="GO" id="GO:0003677">
    <property type="term" value="F:DNA binding"/>
    <property type="evidence" value="ECO:0007669"/>
    <property type="project" value="UniProtKB-KW"/>
</dbReference>
<dbReference type="PANTHER" id="PTHR30591">
    <property type="entry name" value="RECBCD ENZYME SUBUNIT RECC"/>
    <property type="match status" value="1"/>
</dbReference>
<dbReference type="GO" id="GO:0006310">
    <property type="term" value="P:DNA recombination"/>
    <property type="evidence" value="ECO:0007669"/>
    <property type="project" value="TreeGrafter"/>
</dbReference>
<gene>
    <name evidence="10" type="ORF">CH371_09880</name>
</gene>
<evidence type="ECO:0000256" key="8">
    <source>
        <dbReference type="ARBA" id="ARBA00023125"/>
    </source>
</evidence>
<evidence type="ECO:0000313" key="11">
    <source>
        <dbReference type="Proteomes" id="UP000231912"/>
    </source>
</evidence>
<proteinExistence type="predicted"/>
<dbReference type="Pfam" id="PF04257">
    <property type="entry name" value="Exonuc_V_gamma"/>
    <property type="match status" value="1"/>
</dbReference>
<keyword evidence="5" id="KW-0347">Helicase</keyword>
<keyword evidence="3" id="KW-0227">DNA damage</keyword>
<evidence type="ECO:0000256" key="4">
    <source>
        <dbReference type="ARBA" id="ARBA00022801"/>
    </source>
</evidence>
<keyword evidence="1" id="KW-0540">Nuclease</keyword>
<dbReference type="GO" id="GO:0004386">
    <property type="term" value="F:helicase activity"/>
    <property type="evidence" value="ECO:0007669"/>
    <property type="project" value="UniProtKB-KW"/>
</dbReference>
<organism evidence="10 11">
    <name type="scientific">Leptospira wolffii</name>
    <dbReference type="NCBI Taxonomy" id="409998"/>
    <lineage>
        <taxon>Bacteria</taxon>
        <taxon>Pseudomonadati</taxon>
        <taxon>Spirochaetota</taxon>
        <taxon>Spirochaetia</taxon>
        <taxon>Leptospirales</taxon>
        <taxon>Leptospiraceae</taxon>
        <taxon>Leptospira</taxon>
    </lineage>
</organism>
<dbReference type="InterPro" id="IPR013986">
    <property type="entry name" value="DExx_box_DNA_helicase_dom_sf"/>
</dbReference>
<dbReference type="RefSeq" id="WP_100758749.1">
    <property type="nucleotide sequence ID" value="NZ_NPDT01000003.1"/>
</dbReference>
<name>A0A2M9ZBU8_9LEPT</name>
<dbReference type="AlphaFoldDB" id="A0A2M9ZBU8"/>
<keyword evidence="8" id="KW-0238">DNA-binding</keyword>
<dbReference type="PANTHER" id="PTHR30591:SF1">
    <property type="entry name" value="RECBCD ENZYME SUBUNIT RECC"/>
    <property type="match status" value="1"/>
</dbReference>
<keyword evidence="4" id="KW-0378">Hydrolase</keyword>
<accession>A0A2M9ZBU8</accession>
<dbReference type="Proteomes" id="UP000231912">
    <property type="component" value="Unassembled WGS sequence"/>
</dbReference>
<sequence>MSITVFGSDDLSDLSGSLHESIREEIRRERGLHSPLIVIPNKSMETWLYLDLVRRSGVVFNLRFLFLEKILEELLLGKFSPNIDSRSRPFLQNDSRKFQIYSVLLRSPDLIRKYPILKSYLLPKGRETPDPDRLLDLSGRMAKYFKDYELHRQDWIRNWTGEKYSLLRVPGEDIWEEIATQSEIFFFQKELYSYISESSQKENLISYSMKIGTDEEKAPTGPPIDLHLFALSQLSGTYIAIFRNLLPEVNLKVYQFGIPQDSEVPGRERSEICRNWANPFRSLRKTWEKAGAEFVDLKNSGTSKQSVKESVLGKFQKYLIYGSLNKDRLPPDRSLIILEAPGKQREVEAVFQNILAKLSDSPETKLTDFGIFCADLASYRPAIETVFDGGIIAKLSQKESKVGTRTLAYTIRDVLAGEASKYTSAVLSLFPLLSGQRSRADLFQLFKSPCFQSKWGIDSITVEEWSLLAENLELYQDDFTEESEPVSFSFRKGFVRLAAGYILPEEEEFSLPVSPYDSGSESSELWISIWARISRSLNGFQKRLSDPKMDGSSILESFLSLVSEILTSKIPESEEEEIELNLRDSFEELKEFDWDPKDPKDRIRFLEAFVKQSSQEIQVRKGKYLTGGITVSALQPMRPIPFRHIYILGLGEGLFPGSDDKSAFNLRHISPREGDIGLRSLNESLLYETILSAKESLVLSFVSENITNDESIAPSSSLLLIEQALKENVLLPESYLRSKVPLNKHSKEYFSSSETEARNDFLKNYDLSSSLIHGSDSDRILYSKKILGADSSPAISAIQNVGETKEIDWNELVKFCKSPLAYHMQRRFGLYVEEISETDTKSEEPFRISNELGFLSDIWNDSLRPRENFEPRNLYDSLKDVFFLWEKKGMTPRGIYRDVEFLSKARKIRDLASSLEETLSGSKVYTGLSFGASQKKEPLLALPSVPWKKKEFSLDLQGLRENILLKKEANGEDSILFIYPNSSKKLKNLIEPYLAQCLLDRLSGNSHPRSVIAILGYGDSPVVLPMNRKGQENIRKKFLDDLITEFLEPKSSLISPKLWEDFPDRSNSSAQEDQDSFRELSEEYLIWAKESVQYDPEIYLDRVLRLLSYPQDYVTEGDFALCLKLYEPIMKAIYAKE</sequence>
<evidence type="ECO:0000256" key="2">
    <source>
        <dbReference type="ARBA" id="ARBA00022741"/>
    </source>
</evidence>
<dbReference type="Gene3D" id="3.40.50.10930">
    <property type="match status" value="1"/>
</dbReference>
<dbReference type="GO" id="GO:0006281">
    <property type="term" value="P:DNA repair"/>
    <property type="evidence" value="ECO:0007669"/>
    <property type="project" value="UniProtKB-KW"/>
</dbReference>
<evidence type="ECO:0000256" key="9">
    <source>
        <dbReference type="ARBA" id="ARBA00023204"/>
    </source>
</evidence>
<dbReference type="Gene3D" id="1.10.10.160">
    <property type="match status" value="1"/>
</dbReference>
<keyword evidence="9" id="KW-0234">DNA repair</keyword>
<reference evidence="10 11" key="1">
    <citation type="submission" date="2017-07" db="EMBL/GenBank/DDBJ databases">
        <title>Leptospira spp. isolated from tropical soils.</title>
        <authorList>
            <person name="Thibeaux R."/>
            <person name="Iraola G."/>
            <person name="Ferres I."/>
            <person name="Bierque E."/>
            <person name="Girault D."/>
            <person name="Soupe-Gilbert M.-E."/>
            <person name="Picardeau M."/>
            <person name="Goarant C."/>
        </authorList>
    </citation>
    <scope>NUCLEOTIDE SEQUENCE [LARGE SCALE GENOMIC DNA]</scope>
    <source>
        <strain evidence="10 11">FH2-C-A2</strain>
    </source>
</reference>
<keyword evidence="2" id="KW-0547">Nucleotide-binding</keyword>
<dbReference type="GO" id="GO:0140097">
    <property type="term" value="F:catalytic activity, acting on DNA"/>
    <property type="evidence" value="ECO:0007669"/>
    <property type="project" value="UniProtKB-ARBA"/>
</dbReference>
<keyword evidence="7" id="KW-0067">ATP-binding</keyword>
<comment type="caution">
    <text evidence="10">The sequence shown here is derived from an EMBL/GenBank/DDBJ whole genome shotgun (WGS) entry which is preliminary data.</text>
</comment>
<dbReference type="SUPFAM" id="SSF52540">
    <property type="entry name" value="P-loop containing nucleoside triphosphate hydrolases"/>
    <property type="match status" value="2"/>
</dbReference>
<dbReference type="EMBL" id="NPDT01000003">
    <property type="protein sequence ID" value="PJZ65844.1"/>
    <property type="molecule type" value="Genomic_DNA"/>
</dbReference>
<dbReference type="GO" id="GO:0005524">
    <property type="term" value="F:ATP binding"/>
    <property type="evidence" value="ECO:0007669"/>
    <property type="project" value="UniProtKB-KW"/>
</dbReference>